<dbReference type="InterPro" id="IPR025381">
    <property type="entry name" value="DUF4296"/>
</dbReference>
<feature type="domain" description="DUF4296" evidence="2">
    <location>
        <begin position="31"/>
        <end position="117"/>
    </location>
</feature>
<accession>A0A8J3DA61</accession>
<proteinExistence type="predicted"/>
<dbReference type="Proteomes" id="UP000598271">
    <property type="component" value="Unassembled WGS sequence"/>
</dbReference>
<feature type="signal peptide" evidence="1">
    <location>
        <begin position="1"/>
        <end position="23"/>
    </location>
</feature>
<sequence length="123" mass="14446">MSRFTFNSRPFLMLSLILTGLLACNGEDSPPDDLIPQEKMAEILTEIHIAEARVTNMQLRSQDSSILLYEKMQKRIWEKNKVDTSVYRKSYSFYTTHPALLSEIYEQVEKNMEVREKKKNIKL</sequence>
<evidence type="ECO:0000313" key="4">
    <source>
        <dbReference type="Proteomes" id="UP000598271"/>
    </source>
</evidence>
<evidence type="ECO:0000259" key="2">
    <source>
        <dbReference type="Pfam" id="PF14129"/>
    </source>
</evidence>
<evidence type="ECO:0000313" key="3">
    <source>
        <dbReference type="EMBL" id="GHB67827.1"/>
    </source>
</evidence>
<name>A0A8J3DA61_9BACT</name>
<feature type="chain" id="PRO_5035254930" description="DUF4296 domain-containing protein" evidence="1">
    <location>
        <begin position="24"/>
        <end position="123"/>
    </location>
</feature>
<keyword evidence="4" id="KW-1185">Reference proteome</keyword>
<dbReference type="Pfam" id="PF14129">
    <property type="entry name" value="DUF4296"/>
    <property type="match status" value="1"/>
</dbReference>
<dbReference type="EMBL" id="BMXF01000002">
    <property type="protein sequence ID" value="GHB67827.1"/>
    <property type="molecule type" value="Genomic_DNA"/>
</dbReference>
<protein>
    <recommendedName>
        <fullName evidence="2">DUF4296 domain-containing protein</fullName>
    </recommendedName>
</protein>
<dbReference type="PROSITE" id="PS51257">
    <property type="entry name" value="PROKAR_LIPOPROTEIN"/>
    <property type="match status" value="1"/>
</dbReference>
<reference evidence="3 4" key="1">
    <citation type="journal article" date="2014" name="Int. J. Syst. Evol. Microbiol.">
        <title>Complete genome sequence of Corynebacterium casei LMG S-19264T (=DSM 44701T), isolated from a smear-ripened cheese.</title>
        <authorList>
            <consortium name="US DOE Joint Genome Institute (JGI-PGF)"/>
            <person name="Walter F."/>
            <person name="Albersmeier A."/>
            <person name="Kalinowski J."/>
            <person name="Ruckert C."/>
        </authorList>
    </citation>
    <scope>NUCLEOTIDE SEQUENCE [LARGE SCALE GENOMIC DNA]</scope>
    <source>
        <strain evidence="3 4">KCTC 12866</strain>
    </source>
</reference>
<keyword evidence="1" id="KW-0732">Signal</keyword>
<evidence type="ECO:0000256" key="1">
    <source>
        <dbReference type="SAM" id="SignalP"/>
    </source>
</evidence>
<dbReference type="RefSeq" id="WP_229580730.1">
    <property type="nucleotide sequence ID" value="NZ_BMXF01000002.1"/>
</dbReference>
<gene>
    <name evidence="3" type="ORF">GCM10007390_21440</name>
</gene>
<dbReference type="AlphaFoldDB" id="A0A8J3DA61"/>
<comment type="caution">
    <text evidence="3">The sequence shown here is derived from an EMBL/GenBank/DDBJ whole genome shotgun (WGS) entry which is preliminary data.</text>
</comment>
<organism evidence="3 4">
    <name type="scientific">Persicitalea jodogahamensis</name>
    <dbReference type="NCBI Taxonomy" id="402147"/>
    <lineage>
        <taxon>Bacteria</taxon>
        <taxon>Pseudomonadati</taxon>
        <taxon>Bacteroidota</taxon>
        <taxon>Cytophagia</taxon>
        <taxon>Cytophagales</taxon>
        <taxon>Spirosomataceae</taxon>
        <taxon>Persicitalea</taxon>
    </lineage>
</organism>